<feature type="transmembrane region" description="Helical" evidence="6">
    <location>
        <begin position="93"/>
        <end position="116"/>
    </location>
</feature>
<keyword evidence="8" id="KW-1185">Reference proteome</keyword>
<feature type="transmembrane region" description="Helical" evidence="6">
    <location>
        <begin position="297"/>
        <end position="317"/>
    </location>
</feature>
<feature type="transmembrane region" description="Helical" evidence="6">
    <location>
        <begin position="51"/>
        <end position="72"/>
    </location>
</feature>
<gene>
    <name evidence="7" type="ORF">C8N26_2664</name>
</gene>
<keyword evidence="3 6" id="KW-0812">Transmembrane</keyword>
<evidence type="ECO:0000313" key="7">
    <source>
        <dbReference type="EMBL" id="RKF02816.1"/>
    </source>
</evidence>
<evidence type="ECO:0000256" key="1">
    <source>
        <dbReference type="ARBA" id="ARBA00004651"/>
    </source>
</evidence>
<keyword evidence="4 6" id="KW-1133">Transmembrane helix</keyword>
<evidence type="ECO:0000313" key="8">
    <source>
        <dbReference type="Proteomes" id="UP000285780"/>
    </source>
</evidence>
<dbReference type="Proteomes" id="UP000285780">
    <property type="component" value="Unassembled WGS sequence"/>
</dbReference>
<dbReference type="Pfam" id="PF01943">
    <property type="entry name" value="Polysacc_synt"/>
    <property type="match status" value="1"/>
</dbReference>
<feature type="transmembrane region" description="Helical" evidence="6">
    <location>
        <begin position="181"/>
        <end position="203"/>
    </location>
</feature>
<feature type="transmembrane region" description="Helical" evidence="6">
    <location>
        <begin position="329"/>
        <end position="349"/>
    </location>
</feature>
<name>A0A420DYB0_9FLAO</name>
<dbReference type="RefSeq" id="WP_170141658.1">
    <property type="nucleotide sequence ID" value="NZ_RAQM01000013.1"/>
</dbReference>
<feature type="transmembrane region" description="Helical" evidence="6">
    <location>
        <begin position="155"/>
        <end position="175"/>
    </location>
</feature>
<comment type="caution">
    <text evidence="7">The sequence shown here is derived from an EMBL/GenBank/DDBJ whole genome shotgun (WGS) entry which is preliminary data.</text>
</comment>
<feature type="transmembrane region" description="Helical" evidence="6">
    <location>
        <begin position="128"/>
        <end position="148"/>
    </location>
</feature>
<evidence type="ECO:0000256" key="6">
    <source>
        <dbReference type="SAM" id="Phobius"/>
    </source>
</evidence>
<dbReference type="InterPro" id="IPR050833">
    <property type="entry name" value="Poly_Biosynth_Transport"/>
</dbReference>
<reference evidence="7 8" key="1">
    <citation type="submission" date="2018-09" db="EMBL/GenBank/DDBJ databases">
        <title>Genomic Encyclopedia of Archaeal and Bacterial Type Strains, Phase II (KMG-II): from individual species to whole genera.</title>
        <authorList>
            <person name="Goeker M."/>
        </authorList>
    </citation>
    <scope>NUCLEOTIDE SEQUENCE [LARGE SCALE GENOMIC DNA]</scope>
    <source>
        <strain evidence="7 8">DSM 16505</strain>
    </source>
</reference>
<comment type="subcellular location">
    <subcellularLocation>
        <location evidence="1">Cell membrane</location>
        <topology evidence="1">Multi-pass membrane protein</topology>
    </subcellularLocation>
</comment>
<proteinExistence type="predicted"/>
<evidence type="ECO:0000256" key="3">
    <source>
        <dbReference type="ARBA" id="ARBA00022692"/>
    </source>
</evidence>
<dbReference type="InterPro" id="IPR002797">
    <property type="entry name" value="Polysacc_synth"/>
</dbReference>
<evidence type="ECO:0000256" key="4">
    <source>
        <dbReference type="ARBA" id="ARBA00022989"/>
    </source>
</evidence>
<evidence type="ECO:0000256" key="5">
    <source>
        <dbReference type="ARBA" id="ARBA00023136"/>
    </source>
</evidence>
<feature type="transmembrane region" description="Helical" evidence="6">
    <location>
        <begin position="21"/>
        <end position="39"/>
    </location>
</feature>
<keyword evidence="2" id="KW-1003">Cell membrane</keyword>
<dbReference type="EMBL" id="RAQM01000013">
    <property type="protein sequence ID" value="RKF02816.1"/>
    <property type="molecule type" value="Genomic_DNA"/>
</dbReference>
<accession>A0A420DYB0</accession>
<dbReference type="PANTHER" id="PTHR30250">
    <property type="entry name" value="PST FAMILY PREDICTED COLANIC ACID TRANSPORTER"/>
    <property type="match status" value="1"/>
</dbReference>
<dbReference type="PANTHER" id="PTHR30250:SF11">
    <property type="entry name" value="O-ANTIGEN TRANSPORTER-RELATED"/>
    <property type="match status" value="1"/>
</dbReference>
<dbReference type="GO" id="GO:0005886">
    <property type="term" value="C:plasma membrane"/>
    <property type="evidence" value="ECO:0007669"/>
    <property type="project" value="UniProtKB-SubCell"/>
</dbReference>
<feature type="transmembrane region" description="Helical" evidence="6">
    <location>
        <begin position="361"/>
        <end position="381"/>
    </location>
</feature>
<dbReference type="AlphaFoldDB" id="A0A420DYB0"/>
<keyword evidence="5 6" id="KW-0472">Membrane</keyword>
<sequence>MIKRIKNIVGTEERKRLLSNFFSLSILQGADYILPLLTMPYLFRVLGAEKFGLVAFSTSTLFFFNILVEYGFNLSATRDISKNIGSKQKIQEIFATVLTAKLFLLLVSFFLLSLLIVIFDKFNNDWQLFYLSFLLVIGNALLPTWFFQGIEEMKYISYFSLGARLFFTLGIFIFISSPDDYLLQPLMNGGGMILIGIFSIHFVKKKYDIKFSFQSFNKIRRVLKDGLNIFITEFIPNLYSNFSNILLGFFATMEIVGYYSLATKVIDVFNRLIYIVRNITFPYLNKNNRNFKKVAKVTILGGAVLSFFAYSTTYYLVPFIFGTKAYNSLVYIYILAFSPFFMAILQTYGVNKLLVEKQDSLYKKIIITGSLFGFLLSTTLVPFFSAIGASITLISTRGVLAGLVYFKTKYK</sequence>
<protein>
    <submittedName>
        <fullName evidence="7">PST family polysaccharide transporter</fullName>
    </submittedName>
</protein>
<evidence type="ECO:0000256" key="2">
    <source>
        <dbReference type="ARBA" id="ARBA00022475"/>
    </source>
</evidence>
<organism evidence="7 8">
    <name type="scientific">Tenacibaculum lutimaris</name>
    <dbReference type="NCBI Taxonomy" id="285258"/>
    <lineage>
        <taxon>Bacteria</taxon>
        <taxon>Pseudomonadati</taxon>
        <taxon>Bacteroidota</taxon>
        <taxon>Flavobacteriia</taxon>
        <taxon>Flavobacteriales</taxon>
        <taxon>Flavobacteriaceae</taxon>
        <taxon>Tenacibaculum</taxon>
    </lineage>
</organism>